<dbReference type="EMBL" id="ANJA01003163">
    <property type="protein sequence ID" value="ETO65734.1"/>
    <property type="molecule type" value="Genomic_DNA"/>
</dbReference>
<organism evidence="1 2">
    <name type="scientific">Phytophthora nicotianae P1976</name>
    <dbReference type="NCBI Taxonomy" id="1317066"/>
    <lineage>
        <taxon>Eukaryota</taxon>
        <taxon>Sar</taxon>
        <taxon>Stramenopiles</taxon>
        <taxon>Oomycota</taxon>
        <taxon>Peronosporomycetes</taxon>
        <taxon>Peronosporales</taxon>
        <taxon>Peronosporaceae</taxon>
        <taxon>Phytophthora</taxon>
    </lineage>
</organism>
<proteinExistence type="predicted"/>
<evidence type="ECO:0000313" key="1">
    <source>
        <dbReference type="EMBL" id="ETO65734.1"/>
    </source>
</evidence>
<protein>
    <submittedName>
        <fullName evidence="1">Uncharacterized protein</fullName>
    </submittedName>
</protein>
<sequence>MFLAALARPRYEPPRKQHWDGKYAAKRRSKNRAKGDIFTRNIDTVDRTVYKNYLLTKVFPAIKEK</sequence>
<reference evidence="1 2" key="1">
    <citation type="submission" date="2013-11" db="EMBL/GenBank/DDBJ databases">
        <title>The Genome Sequence of Phytophthora parasitica P1976.</title>
        <authorList>
            <consortium name="The Broad Institute Genomics Platform"/>
            <person name="Russ C."/>
            <person name="Tyler B."/>
            <person name="Panabieres F."/>
            <person name="Shan W."/>
            <person name="Tripathy S."/>
            <person name="Grunwald N."/>
            <person name="Machado M."/>
            <person name="Johnson C.S."/>
            <person name="Walker B."/>
            <person name="Young S."/>
            <person name="Zeng Q."/>
            <person name="Gargeya S."/>
            <person name="Fitzgerald M."/>
            <person name="Haas B."/>
            <person name="Abouelleil A."/>
            <person name="Allen A.W."/>
            <person name="Alvarado L."/>
            <person name="Arachchi H.M."/>
            <person name="Berlin A.M."/>
            <person name="Chapman S.B."/>
            <person name="Gainer-Dewar J."/>
            <person name="Goldberg J."/>
            <person name="Griggs A."/>
            <person name="Gujja S."/>
            <person name="Hansen M."/>
            <person name="Howarth C."/>
            <person name="Imamovic A."/>
            <person name="Ireland A."/>
            <person name="Larimer J."/>
            <person name="McCowan C."/>
            <person name="Murphy C."/>
            <person name="Pearson M."/>
            <person name="Poon T.W."/>
            <person name="Priest M."/>
            <person name="Roberts A."/>
            <person name="Saif S."/>
            <person name="Shea T."/>
            <person name="Sisk P."/>
            <person name="Sykes S."/>
            <person name="Wortman J."/>
            <person name="Nusbaum C."/>
            <person name="Birren B."/>
        </authorList>
    </citation>
    <scope>NUCLEOTIDE SEQUENCE [LARGE SCALE GENOMIC DNA]</scope>
    <source>
        <strain evidence="1 2">P1976</strain>
    </source>
</reference>
<name>A0A080ZGH3_PHYNI</name>
<dbReference type="AlphaFoldDB" id="A0A080ZGH3"/>
<dbReference type="PANTHER" id="PTHR47169">
    <property type="entry name" value="OS01G0541250 PROTEIN"/>
    <property type="match status" value="1"/>
</dbReference>
<accession>A0A080ZGH3</accession>
<comment type="caution">
    <text evidence="1">The sequence shown here is derived from an EMBL/GenBank/DDBJ whole genome shotgun (WGS) entry which is preliminary data.</text>
</comment>
<dbReference type="Proteomes" id="UP000028582">
    <property type="component" value="Unassembled WGS sequence"/>
</dbReference>
<gene>
    <name evidence="1" type="ORF">F444_16999</name>
</gene>
<dbReference type="PANTHER" id="PTHR47169:SF2">
    <property type="entry name" value="OS01G0541250 PROTEIN"/>
    <property type="match status" value="1"/>
</dbReference>
<evidence type="ECO:0000313" key="2">
    <source>
        <dbReference type="Proteomes" id="UP000028582"/>
    </source>
</evidence>